<evidence type="ECO:0000313" key="6">
    <source>
        <dbReference type="Proteomes" id="UP000253742"/>
    </source>
</evidence>
<feature type="domain" description="Peptidase S9 prolyl oligopeptidase catalytic" evidence="4">
    <location>
        <begin position="485"/>
        <end position="685"/>
    </location>
</feature>
<protein>
    <submittedName>
        <fullName evidence="5">S9 family peptidase</fullName>
    </submittedName>
</protein>
<keyword evidence="2" id="KW-0720">Serine protease</keyword>
<organism evidence="5 6">
    <name type="scientific">Streptomyces parvulus</name>
    <dbReference type="NCBI Taxonomy" id="146923"/>
    <lineage>
        <taxon>Bacteria</taxon>
        <taxon>Bacillati</taxon>
        <taxon>Actinomycetota</taxon>
        <taxon>Actinomycetes</taxon>
        <taxon>Kitasatosporales</taxon>
        <taxon>Streptomycetaceae</taxon>
        <taxon>Streptomyces</taxon>
    </lineage>
</organism>
<dbReference type="PANTHER" id="PTHR42776">
    <property type="entry name" value="SERINE PEPTIDASE S9 FAMILY MEMBER"/>
    <property type="match status" value="1"/>
</dbReference>
<dbReference type="SUPFAM" id="SSF69304">
    <property type="entry name" value="Tricorn protease N-terminal domain"/>
    <property type="match status" value="1"/>
</dbReference>
<dbReference type="PANTHER" id="PTHR42776:SF27">
    <property type="entry name" value="DIPEPTIDYL PEPTIDASE FAMILY MEMBER 6"/>
    <property type="match status" value="1"/>
</dbReference>
<dbReference type="AlphaFoldDB" id="A0A369UZS5"/>
<evidence type="ECO:0000256" key="1">
    <source>
        <dbReference type="ARBA" id="ARBA00022801"/>
    </source>
</evidence>
<feature type="region of interest" description="Disordered" evidence="3">
    <location>
        <begin position="78"/>
        <end position="98"/>
    </location>
</feature>
<dbReference type="InterPro" id="IPR011042">
    <property type="entry name" value="6-blade_b-propeller_TolB-like"/>
</dbReference>
<dbReference type="Proteomes" id="UP000253742">
    <property type="component" value="Unassembled WGS sequence"/>
</dbReference>
<comment type="caution">
    <text evidence="5">The sequence shown here is derived from an EMBL/GenBank/DDBJ whole genome shotgun (WGS) entry which is preliminary data.</text>
</comment>
<dbReference type="InterPro" id="IPR029058">
    <property type="entry name" value="AB_hydrolase_fold"/>
</dbReference>
<reference evidence="5 6" key="1">
    <citation type="submission" date="2018-07" db="EMBL/GenBank/DDBJ databases">
        <title>Genome guided investigation of antibiotics producing actinomycetales strain isolated from a Macau mangrove ecosystem.</title>
        <authorList>
            <person name="Hu D."/>
        </authorList>
    </citation>
    <scope>NUCLEOTIDE SEQUENCE [LARGE SCALE GENOMIC DNA]</scope>
    <source>
        <strain evidence="5 6">2297</strain>
    </source>
</reference>
<accession>A0A369UZS5</accession>
<dbReference type="InterPro" id="IPR001375">
    <property type="entry name" value="Peptidase_S9_cat"/>
</dbReference>
<sequence>MPCIQIDPRRQPYDVPSTIVAARRRADMPPSILTPEDLATARAVTDPQVSGDGTIRGAVVYDPAPAPGESPRSEIRMARGEEEARPVTTGPGVDLTPRISPTGRLLAFASDRGRQGLWRLYVTLLEGAESAAEPRGFDALPGVVEDIAWAGDESALLVCTADDGSHTGNARGGVRFVPEDEASAPWTVRRPATGWRRLYRVDLTSGTATQVSPDHVTVWEFAWAGHGPVAAVVSAEPGENGWYDARLALIDIEARTSRVVYTPAWQLQSPALSDDGRTVAFVEAPQSDRGLLAGDVAVLDLDTGSIVRPPHEADVTRLRWTRDGRLFWVGVASVTTACGFLRRAADAWLVEECWRGRATLGRAYQVTADCSRDGGTVVAVRQAHDQPPELQEFRAPSAHRAGTDHSPAAEWRPLTAVNARLAGRAPARETVHRWKADDGTEIEGLLLLPPDRPATALPLVVVAHGGPTNAVTSIFAQGAHRGDALLLAQAGCAVLLPNPRGSTGRGREFMAANIGDLGGGDLADIEAGVASLAAAGLADPGRVGIVGISYGGFMSAWAAVRSGAFAASVPISGLMNWLSFHNTSNVGRFDEIFLDGNPYDPSGPYLDRSPVMYVRGCRTPTLLLHGDLDLACPLSQAQEFYQGLAAAGCETELVTYKGAGHGMSERDHVVDVSRRIVGWFARHLELDVPHESCDLTYLS</sequence>
<evidence type="ECO:0000256" key="3">
    <source>
        <dbReference type="SAM" id="MobiDB-lite"/>
    </source>
</evidence>
<gene>
    <name evidence="5" type="ORF">DVZ84_30690</name>
</gene>
<dbReference type="GO" id="GO:0006508">
    <property type="term" value="P:proteolysis"/>
    <property type="evidence" value="ECO:0007669"/>
    <property type="project" value="InterPro"/>
</dbReference>
<evidence type="ECO:0000313" key="5">
    <source>
        <dbReference type="EMBL" id="RDD85288.1"/>
    </source>
</evidence>
<dbReference type="InterPro" id="IPR011659">
    <property type="entry name" value="WD40"/>
</dbReference>
<dbReference type="SUPFAM" id="SSF53474">
    <property type="entry name" value="alpha/beta-Hydrolases"/>
    <property type="match status" value="1"/>
</dbReference>
<evidence type="ECO:0000259" key="4">
    <source>
        <dbReference type="Pfam" id="PF00326"/>
    </source>
</evidence>
<keyword evidence="2" id="KW-0645">Protease</keyword>
<name>A0A369UZS5_9ACTN</name>
<dbReference type="Pfam" id="PF00326">
    <property type="entry name" value="Peptidase_S9"/>
    <property type="match status" value="1"/>
</dbReference>
<dbReference type="EMBL" id="QQBH01000028">
    <property type="protein sequence ID" value="RDD85288.1"/>
    <property type="molecule type" value="Genomic_DNA"/>
</dbReference>
<dbReference type="Gene3D" id="2.120.10.30">
    <property type="entry name" value="TolB, C-terminal domain"/>
    <property type="match status" value="2"/>
</dbReference>
<dbReference type="Gene3D" id="3.40.50.1820">
    <property type="entry name" value="alpha/beta hydrolase"/>
    <property type="match status" value="1"/>
</dbReference>
<proteinExistence type="predicted"/>
<evidence type="ECO:0000256" key="2">
    <source>
        <dbReference type="ARBA" id="ARBA00022825"/>
    </source>
</evidence>
<dbReference type="GO" id="GO:0004252">
    <property type="term" value="F:serine-type endopeptidase activity"/>
    <property type="evidence" value="ECO:0007669"/>
    <property type="project" value="TreeGrafter"/>
</dbReference>
<keyword evidence="1" id="KW-0378">Hydrolase</keyword>
<dbReference type="Pfam" id="PF07676">
    <property type="entry name" value="PD40"/>
    <property type="match status" value="1"/>
</dbReference>